<dbReference type="PANTHER" id="PTHR30118">
    <property type="entry name" value="HTH-TYPE TRANSCRIPTIONAL REGULATOR LEUO-RELATED"/>
    <property type="match status" value="1"/>
</dbReference>
<dbReference type="PROSITE" id="PS50931">
    <property type="entry name" value="HTH_LYSR"/>
    <property type="match status" value="1"/>
</dbReference>
<evidence type="ECO:0000313" key="7">
    <source>
        <dbReference type="Proteomes" id="UP000019202"/>
    </source>
</evidence>
<keyword evidence="7" id="KW-1185">Reference proteome</keyword>
<dbReference type="Pfam" id="PF00126">
    <property type="entry name" value="HTH_1"/>
    <property type="match status" value="1"/>
</dbReference>
<comment type="caution">
    <text evidence="6">The sequence shown here is derived from an EMBL/GenBank/DDBJ whole genome shotgun (WGS) entry which is preliminary data.</text>
</comment>
<feature type="domain" description="HTH lysR-type" evidence="5">
    <location>
        <begin position="13"/>
        <end position="70"/>
    </location>
</feature>
<evidence type="ECO:0000256" key="1">
    <source>
        <dbReference type="ARBA" id="ARBA00009437"/>
    </source>
</evidence>
<dbReference type="InterPro" id="IPR036388">
    <property type="entry name" value="WH-like_DNA-bd_sf"/>
</dbReference>
<dbReference type="PANTHER" id="PTHR30118:SF15">
    <property type="entry name" value="TRANSCRIPTIONAL REGULATORY PROTEIN"/>
    <property type="match status" value="1"/>
</dbReference>
<dbReference type="EMBL" id="CBXF010000090">
    <property type="protein sequence ID" value="CDL83505.1"/>
    <property type="molecule type" value="Genomic_DNA"/>
</dbReference>
<dbReference type="InterPro" id="IPR000847">
    <property type="entry name" value="LysR_HTH_N"/>
</dbReference>
<evidence type="ECO:0000256" key="3">
    <source>
        <dbReference type="ARBA" id="ARBA00023125"/>
    </source>
</evidence>
<dbReference type="CDD" id="cd08465">
    <property type="entry name" value="PBP2_ToxR"/>
    <property type="match status" value="1"/>
</dbReference>
<dbReference type="GO" id="GO:0003700">
    <property type="term" value="F:DNA-binding transcription factor activity"/>
    <property type="evidence" value="ECO:0007669"/>
    <property type="project" value="InterPro"/>
</dbReference>
<dbReference type="InterPro" id="IPR050389">
    <property type="entry name" value="LysR-type_TF"/>
</dbReference>
<dbReference type="Gene3D" id="1.10.10.10">
    <property type="entry name" value="Winged helix-like DNA-binding domain superfamily/Winged helix DNA-binding domain"/>
    <property type="match status" value="1"/>
</dbReference>
<dbReference type="PRINTS" id="PR00039">
    <property type="entry name" value="HTHLYSR"/>
</dbReference>
<dbReference type="STRING" id="1427518.XSR1_310050"/>
<protein>
    <submittedName>
        <fullName evidence="6">Transcriptional regulator, LysR family protein</fullName>
    </submittedName>
</protein>
<dbReference type="GO" id="GO:0003677">
    <property type="term" value="F:DNA binding"/>
    <property type="evidence" value="ECO:0007669"/>
    <property type="project" value="UniProtKB-KW"/>
</dbReference>
<accession>W1J235</accession>
<organism evidence="6 7">
    <name type="scientific">Xenorhabdus szentirmaii DSM 16338</name>
    <dbReference type="NCBI Taxonomy" id="1427518"/>
    <lineage>
        <taxon>Bacteria</taxon>
        <taxon>Pseudomonadati</taxon>
        <taxon>Pseudomonadota</taxon>
        <taxon>Gammaproteobacteria</taxon>
        <taxon>Enterobacterales</taxon>
        <taxon>Morganellaceae</taxon>
        <taxon>Xenorhabdus</taxon>
    </lineage>
</organism>
<evidence type="ECO:0000313" key="6">
    <source>
        <dbReference type="EMBL" id="CDL83505.1"/>
    </source>
</evidence>
<proteinExistence type="inferred from homology"/>
<dbReference type="InterPro" id="IPR005119">
    <property type="entry name" value="LysR_subst-bd"/>
</dbReference>
<dbReference type="SUPFAM" id="SSF53850">
    <property type="entry name" value="Periplasmic binding protein-like II"/>
    <property type="match status" value="1"/>
</dbReference>
<evidence type="ECO:0000259" key="5">
    <source>
        <dbReference type="PROSITE" id="PS50931"/>
    </source>
</evidence>
<dbReference type="Gene3D" id="3.40.190.10">
    <property type="entry name" value="Periplasmic binding protein-like II"/>
    <property type="match status" value="2"/>
</dbReference>
<evidence type="ECO:0000256" key="4">
    <source>
        <dbReference type="ARBA" id="ARBA00023163"/>
    </source>
</evidence>
<evidence type="ECO:0000256" key="2">
    <source>
        <dbReference type="ARBA" id="ARBA00023015"/>
    </source>
</evidence>
<keyword evidence="2" id="KW-0805">Transcription regulation</keyword>
<name>W1J235_9GAMM</name>
<keyword evidence="4" id="KW-0804">Transcription</keyword>
<dbReference type="Proteomes" id="UP000019202">
    <property type="component" value="Unassembled WGS sequence"/>
</dbReference>
<dbReference type="InterPro" id="IPR036390">
    <property type="entry name" value="WH_DNA-bd_sf"/>
</dbReference>
<reference evidence="6" key="1">
    <citation type="submission" date="2013-11" db="EMBL/GenBank/DDBJ databases">
        <title>Draft genome sequence and annotation of the entomopathogenic bacteria, Xenorhabdus cabanillasi strain JM26 and Xenorhabdus szentirmai strain DSM 16338.</title>
        <authorList>
            <person name="Gualtieri M."/>
            <person name="Ogier J.C."/>
            <person name="Pages S."/>
            <person name="Givaudan A."/>
            <person name="Gaudriault S."/>
        </authorList>
    </citation>
    <scope>NUCLEOTIDE SEQUENCE [LARGE SCALE GENOMIC DNA]</scope>
    <source>
        <strain evidence="6">DSM 16338</strain>
    </source>
</reference>
<dbReference type="Pfam" id="PF03466">
    <property type="entry name" value="LysR_substrate"/>
    <property type="match status" value="1"/>
</dbReference>
<gene>
    <name evidence="6" type="ORF">XSR1_310050</name>
</gene>
<dbReference type="SUPFAM" id="SSF46785">
    <property type="entry name" value="Winged helix' DNA-binding domain"/>
    <property type="match status" value="1"/>
</dbReference>
<keyword evidence="3" id="KW-0238">DNA-binding</keyword>
<dbReference type="AlphaFoldDB" id="W1J235"/>
<sequence length="308" mass="34806">MQDMHEMDELRKIDLNLLLTLHALLTEKHVTRAALRLHRSQPAVSHALAQLRDHFDDPLLIRKSGKMMLSARAHTLLPPLEASLYGLNNLVGSPVFDPSDAKRRFRIAMSDYAARIVLPSLLVYLREHAPGFDLAISQASREMMLEQLENGEVDLALGIFPGAAGKIQKETLFPEEFICLADRRFLPENGKLSFDEWLAKPHVMLGMLPDAVDEIEKALIARGLKRHICVALPHWSAAVSLLPGTDLVLTVASRSVTPERYHEALCRFEPPLQLSGFNYEQAWHIRKNTDPAHEWLRSAIMMSCESFR</sequence>
<comment type="similarity">
    <text evidence="1">Belongs to the LysR transcriptional regulatory family.</text>
</comment>